<feature type="domain" description="HTH araC/xylS-type" evidence="12">
    <location>
        <begin position="98"/>
        <end position="196"/>
    </location>
</feature>
<dbReference type="SUPFAM" id="SSF46689">
    <property type="entry name" value="Homeodomain-like"/>
    <property type="match status" value="1"/>
</dbReference>
<keyword evidence="10" id="KW-0804">Transcription</keyword>
<keyword evidence="3" id="KW-0808">Transferase</keyword>
<keyword evidence="9" id="KW-0010">Activator</keyword>
<evidence type="ECO:0000313" key="14">
    <source>
        <dbReference type="Proteomes" id="UP000649955"/>
    </source>
</evidence>
<evidence type="ECO:0000256" key="9">
    <source>
        <dbReference type="ARBA" id="ARBA00023159"/>
    </source>
</evidence>
<dbReference type="InterPro" id="IPR010316">
    <property type="entry name" value="AlkA_N"/>
</dbReference>
<evidence type="ECO:0000313" key="13">
    <source>
        <dbReference type="EMBL" id="GHG33384.1"/>
    </source>
</evidence>
<reference evidence="14" key="1">
    <citation type="journal article" date="2019" name="Int. J. Syst. Evol. Microbiol.">
        <title>The Global Catalogue of Microorganisms (GCM) 10K type strain sequencing project: providing services to taxonomists for standard genome sequencing and annotation.</title>
        <authorList>
            <consortium name="The Broad Institute Genomics Platform"/>
            <consortium name="The Broad Institute Genome Sequencing Center for Infectious Disease"/>
            <person name="Wu L."/>
            <person name="Ma J."/>
        </authorList>
    </citation>
    <scope>NUCLEOTIDE SEQUENCE [LARGE SCALE GENOMIC DNA]</scope>
    <source>
        <strain evidence="14">CGMCC 4.7680</strain>
    </source>
</reference>
<dbReference type="SMART" id="SM01009">
    <property type="entry name" value="AlkA_N"/>
    <property type="match status" value="1"/>
</dbReference>
<keyword evidence="14" id="KW-1185">Reference proteome</keyword>
<evidence type="ECO:0000256" key="11">
    <source>
        <dbReference type="ARBA" id="ARBA00023204"/>
    </source>
</evidence>
<gene>
    <name evidence="13" type="primary">alkA</name>
    <name evidence="13" type="ORF">GCM10017567_62090</name>
</gene>
<evidence type="ECO:0000256" key="6">
    <source>
        <dbReference type="ARBA" id="ARBA00022833"/>
    </source>
</evidence>
<keyword evidence="4" id="KW-0479">Metal-binding</keyword>
<dbReference type="SUPFAM" id="SSF55945">
    <property type="entry name" value="TATA-box binding protein-like"/>
    <property type="match status" value="1"/>
</dbReference>
<dbReference type="EMBL" id="BNAW01000036">
    <property type="protein sequence ID" value="GHG33384.1"/>
    <property type="molecule type" value="Genomic_DNA"/>
</dbReference>
<evidence type="ECO:0000256" key="8">
    <source>
        <dbReference type="ARBA" id="ARBA00023125"/>
    </source>
</evidence>
<dbReference type="PANTHER" id="PTHR43003">
    <property type="entry name" value="DNA-3-METHYLADENINE GLYCOSYLASE"/>
    <property type="match status" value="1"/>
</dbReference>
<keyword evidence="6" id="KW-0862">Zinc</keyword>
<name>A0ABQ3KK95_9PSEU</name>
<sequence>MLESMVTETLSLWRDAERCYRVVTARDSRFDGQFIMAVRTTGIYCRPSCPASTPKVQNVRFFPTSAAAQANGFRACRRCLPDAVPGSPDWNVRADLAARAMRLISDGTVEREGVPGLARRLGYSERQLGRVLTAELGAGPLALARAHRAHSARLLIEMSELPLTDVAFAAGFSSVRQFNETIREVFATTPSQLRVSAASRRGRQSDVTGTRLSLRLPFRPPFDAAGLLRFFADHAIPGVEDVTSEAYARTLRLAHGTGVVRLTPSPDHVRCELMLTDLRDLGSAVSRVRRLLDLDADPAAVTRVLAADPALAPVVAAAPGIRVPGAVDGEELLLRALLSELPPGEKVPGEWGVTRLFPTAAQVAATGHSVALALAEGRLDVHVGRDAAELRAELLTYVDPSTADYVVMRVLGAPDVLLADDAEVRRGAEALGLSPDALGERARAWTPWCSYAGMYLRRAAV</sequence>
<evidence type="ECO:0000256" key="10">
    <source>
        <dbReference type="ARBA" id="ARBA00023163"/>
    </source>
</evidence>
<keyword evidence="7" id="KW-0805">Transcription regulation</keyword>
<dbReference type="InterPro" id="IPR009057">
    <property type="entry name" value="Homeodomain-like_sf"/>
</dbReference>
<dbReference type="InterPro" id="IPR018060">
    <property type="entry name" value="HTH_AraC"/>
</dbReference>
<dbReference type="SMART" id="SM00342">
    <property type="entry name" value="HTH_ARAC"/>
    <property type="match status" value="1"/>
</dbReference>
<protein>
    <submittedName>
        <fullName evidence="13">DNA-3-methyladenine glycosylase</fullName>
    </submittedName>
</protein>
<dbReference type="Proteomes" id="UP000649955">
    <property type="component" value="Unassembled WGS sequence"/>
</dbReference>
<accession>A0ABQ3KK95</accession>
<dbReference type="InterPro" id="IPR051912">
    <property type="entry name" value="Alkylbase_DNA_Glycosylase/TA"/>
</dbReference>
<proteinExistence type="predicted"/>
<evidence type="ECO:0000259" key="12">
    <source>
        <dbReference type="PROSITE" id="PS01124"/>
    </source>
</evidence>
<dbReference type="PROSITE" id="PS00041">
    <property type="entry name" value="HTH_ARAC_FAMILY_1"/>
    <property type="match status" value="1"/>
</dbReference>
<keyword evidence="11" id="KW-0234">DNA repair</keyword>
<dbReference type="Gene3D" id="3.40.10.10">
    <property type="entry name" value="DNA Methylphosphotriester Repair Domain"/>
    <property type="match status" value="1"/>
</dbReference>
<dbReference type="Gene3D" id="1.10.1670.40">
    <property type="match status" value="1"/>
</dbReference>
<dbReference type="InterPro" id="IPR011257">
    <property type="entry name" value="DNA_glycosylase"/>
</dbReference>
<evidence type="ECO:0000256" key="5">
    <source>
        <dbReference type="ARBA" id="ARBA00022763"/>
    </source>
</evidence>
<evidence type="ECO:0000256" key="4">
    <source>
        <dbReference type="ARBA" id="ARBA00022723"/>
    </source>
</evidence>
<dbReference type="Pfam" id="PF12833">
    <property type="entry name" value="HTH_18"/>
    <property type="match status" value="1"/>
</dbReference>
<keyword evidence="5" id="KW-0227">DNA damage</keyword>
<evidence type="ECO:0000256" key="2">
    <source>
        <dbReference type="ARBA" id="ARBA00022603"/>
    </source>
</evidence>
<organism evidence="13 14">
    <name type="scientific">Amycolatopsis bullii</name>
    <dbReference type="NCBI Taxonomy" id="941987"/>
    <lineage>
        <taxon>Bacteria</taxon>
        <taxon>Bacillati</taxon>
        <taxon>Actinomycetota</taxon>
        <taxon>Actinomycetes</taxon>
        <taxon>Pseudonocardiales</taxon>
        <taxon>Pseudonocardiaceae</taxon>
        <taxon>Amycolatopsis</taxon>
    </lineage>
</organism>
<dbReference type="InterPro" id="IPR018062">
    <property type="entry name" value="HTH_AraC-typ_CS"/>
</dbReference>
<keyword evidence="2" id="KW-0489">Methyltransferase</keyword>
<dbReference type="Pfam" id="PF06029">
    <property type="entry name" value="AlkA_N"/>
    <property type="match status" value="1"/>
</dbReference>
<dbReference type="PANTHER" id="PTHR43003:SF13">
    <property type="entry name" value="DNA-3-METHYLADENINE GLYCOSYLASE 2"/>
    <property type="match status" value="1"/>
</dbReference>
<dbReference type="Gene3D" id="3.30.310.20">
    <property type="entry name" value="DNA-3-methyladenine glycosylase AlkA, N-terminal domain"/>
    <property type="match status" value="1"/>
</dbReference>
<dbReference type="Gene3D" id="1.10.10.60">
    <property type="entry name" value="Homeodomain-like"/>
    <property type="match status" value="1"/>
</dbReference>
<dbReference type="InterPro" id="IPR035451">
    <property type="entry name" value="Ada-like_dom_sf"/>
</dbReference>
<dbReference type="SUPFAM" id="SSF48150">
    <property type="entry name" value="DNA-glycosylase"/>
    <property type="match status" value="1"/>
</dbReference>
<evidence type="ECO:0000256" key="3">
    <source>
        <dbReference type="ARBA" id="ARBA00022679"/>
    </source>
</evidence>
<evidence type="ECO:0000256" key="7">
    <source>
        <dbReference type="ARBA" id="ARBA00023015"/>
    </source>
</evidence>
<comment type="cofactor">
    <cofactor evidence="1">
        <name>Zn(2+)</name>
        <dbReference type="ChEBI" id="CHEBI:29105"/>
    </cofactor>
</comment>
<dbReference type="PROSITE" id="PS01124">
    <property type="entry name" value="HTH_ARAC_FAMILY_2"/>
    <property type="match status" value="1"/>
</dbReference>
<dbReference type="Pfam" id="PF02805">
    <property type="entry name" value="Ada_Zn_binding"/>
    <property type="match status" value="1"/>
</dbReference>
<evidence type="ECO:0000256" key="1">
    <source>
        <dbReference type="ARBA" id="ARBA00001947"/>
    </source>
</evidence>
<dbReference type="InterPro" id="IPR037046">
    <property type="entry name" value="AlkA_N_sf"/>
</dbReference>
<dbReference type="RefSeq" id="WP_373309155.1">
    <property type="nucleotide sequence ID" value="NZ_BNAW01000036.1"/>
</dbReference>
<keyword evidence="8" id="KW-0238">DNA-binding</keyword>
<dbReference type="SUPFAM" id="SSF57884">
    <property type="entry name" value="Ada DNA repair protein, N-terminal domain (N-Ada 10)"/>
    <property type="match status" value="1"/>
</dbReference>
<comment type="caution">
    <text evidence="13">The sequence shown here is derived from an EMBL/GenBank/DDBJ whole genome shotgun (WGS) entry which is preliminary data.</text>
</comment>
<dbReference type="InterPro" id="IPR004026">
    <property type="entry name" value="Ada_DNA_repair_Zn-bd"/>
</dbReference>